<dbReference type="InterPro" id="IPR004090">
    <property type="entry name" value="Chemotax_Me-accpt_rcpt"/>
</dbReference>
<dbReference type="Gene3D" id="6.10.340.10">
    <property type="match status" value="1"/>
</dbReference>
<keyword evidence="3" id="KW-0807">Transducer</keyword>
<dbReference type="PANTHER" id="PTHR43531">
    <property type="entry name" value="PROTEIN ICFG"/>
    <property type="match status" value="1"/>
</dbReference>
<evidence type="ECO:0000259" key="7">
    <source>
        <dbReference type="PROSITE" id="PS50111"/>
    </source>
</evidence>
<dbReference type="EMBL" id="CP120371">
    <property type="protein sequence ID" value="WEX82985.1"/>
    <property type="molecule type" value="Genomic_DNA"/>
</dbReference>
<evidence type="ECO:0000256" key="3">
    <source>
        <dbReference type="PROSITE-ProRule" id="PRU00284"/>
    </source>
</evidence>
<dbReference type="InterPro" id="IPR051310">
    <property type="entry name" value="MCP_chemotaxis"/>
</dbReference>
<comment type="similarity">
    <text evidence="2">Belongs to the methyl-accepting chemotaxis (MCP) protein family.</text>
</comment>
<dbReference type="SMART" id="SM00304">
    <property type="entry name" value="HAMP"/>
    <property type="match status" value="2"/>
</dbReference>
<dbReference type="Pfam" id="PF00015">
    <property type="entry name" value="MCPsignal"/>
    <property type="match status" value="1"/>
</dbReference>
<dbReference type="InterPro" id="IPR004089">
    <property type="entry name" value="MCPsignal_dom"/>
</dbReference>
<dbReference type="Pfam" id="PF00672">
    <property type="entry name" value="HAMP"/>
    <property type="match status" value="1"/>
</dbReference>
<evidence type="ECO:0000256" key="5">
    <source>
        <dbReference type="SAM" id="MobiDB-lite"/>
    </source>
</evidence>
<feature type="domain" description="Methyl-accepting transducer" evidence="7">
    <location>
        <begin position="356"/>
        <end position="585"/>
    </location>
</feature>
<evidence type="ECO:0000256" key="1">
    <source>
        <dbReference type="ARBA" id="ARBA00022500"/>
    </source>
</evidence>
<dbReference type="SUPFAM" id="SSF58104">
    <property type="entry name" value="Methyl-accepting chemotaxis protein (MCP) signaling domain"/>
    <property type="match status" value="1"/>
</dbReference>
<gene>
    <name evidence="9" type="ORF">PYH38_005334</name>
</gene>
<evidence type="ECO:0000259" key="8">
    <source>
        <dbReference type="PROSITE" id="PS50885"/>
    </source>
</evidence>
<keyword evidence="6" id="KW-1133">Transmembrane helix</keyword>
<evidence type="ECO:0000256" key="4">
    <source>
        <dbReference type="SAM" id="Coils"/>
    </source>
</evidence>
<keyword evidence="10" id="KW-1185">Reference proteome</keyword>
<feature type="transmembrane region" description="Helical" evidence="6">
    <location>
        <begin position="195"/>
        <end position="215"/>
    </location>
</feature>
<keyword evidence="1" id="KW-0145">Chemotaxis</keyword>
<evidence type="ECO:0000313" key="9">
    <source>
        <dbReference type="EMBL" id="WEX82985.1"/>
    </source>
</evidence>
<evidence type="ECO:0000256" key="2">
    <source>
        <dbReference type="ARBA" id="ARBA00029447"/>
    </source>
</evidence>
<organism evidence="9 10">
    <name type="scientific">Sinorhizobium numidicum</name>
    <dbReference type="NCBI Taxonomy" id="680248"/>
    <lineage>
        <taxon>Bacteria</taxon>
        <taxon>Pseudomonadati</taxon>
        <taxon>Pseudomonadota</taxon>
        <taxon>Alphaproteobacteria</taxon>
        <taxon>Hyphomicrobiales</taxon>
        <taxon>Rhizobiaceae</taxon>
        <taxon>Sinorhizobium/Ensifer group</taxon>
        <taxon>Sinorhizobium</taxon>
    </lineage>
</organism>
<dbReference type="InterPro" id="IPR003660">
    <property type="entry name" value="HAMP_dom"/>
</dbReference>
<dbReference type="SUPFAM" id="SSF158472">
    <property type="entry name" value="HAMP domain-like"/>
    <property type="match status" value="1"/>
</dbReference>
<dbReference type="PROSITE" id="PS50885">
    <property type="entry name" value="HAMP"/>
    <property type="match status" value="2"/>
</dbReference>
<dbReference type="PRINTS" id="PR00260">
    <property type="entry name" value="CHEMTRNSDUCR"/>
</dbReference>
<dbReference type="Gene3D" id="1.10.287.950">
    <property type="entry name" value="Methyl-accepting chemotaxis protein"/>
    <property type="match status" value="1"/>
</dbReference>
<proteinExistence type="inferred from homology"/>
<dbReference type="PROSITE" id="PS50111">
    <property type="entry name" value="CHEMOTAXIS_TRANSDUC_2"/>
    <property type="match status" value="1"/>
</dbReference>
<reference evidence="9 10" key="1">
    <citation type="submission" date="2023-03" db="EMBL/GenBank/DDBJ databases">
        <authorList>
            <person name="Kaur S."/>
            <person name="Espinosa-Saiz D."/>
            <person name="Velazquez E."/>
            <person name="Menendez E."/>
            <person name="diCenzo G.C."/>
        </authorList>
    </citation>
    <scope>NUCLEOTIDE SEQUENCE [LARGE SCALE GENOMIC DNA]</scope>
    <source>
        <strain evidence="9 10">LMG 27395</strain>
    </source>
</reference>
<name>A0ABY8CWF8_9HYPH</name>
<feature type="coiled-coil region" evidence="4">
    <location>
        <begin position="368"/>
        <end position="412"/>
    </location>
</feature>
<feature type="compositionally biased region" description="Polar residues" evidence="5">
    <location>
        <begin position="618"/>
        <end position="642"/>
    </location>
</feature>
<keyword evidence="4" id="KW-0175">Coiled coil</keyword>
<sequence>MNKSPSVKSNLSVSQRLATLAGAAFLGFGSVLAVGWYEERGSEETLEKAVIAQRGMKTVEEMRLAGLELVLAAMDTIVDRDERRIQPERAARIKASLQILDTKKADVEALARLLGRPEILSSFDADLAELRKAIEADLKTLVEAGAQADEFARIDDAIDGGGERMGAALAQLGEAAAELASTRIVETQDASRNAFMLQATAGLLAMATLLGLIWFHGNTLRRGILGLRDSMQRIHSGDFASEVAALRRGDEIGEMARSVELFRASAIEKRALEQNAAASRAEGERERVRQETEREQAVARIKAAVDALGLALNQLAEGNLAVAIREPFEEGLDTVRRDFNNTVEQLSHVLSTVKENTASIESNGHQMRSAADDLARRTERQAASLEQTSAALEEITVTVKAATERAEEASRMVGDTRTNAEESGRIVGEAISAMARIEAASNEIGKIINVIDEIAFQTNLLALNAGVEAARAGEAGKGFAVVAQEVRELAQRAAGAAKDIKALVTRSGNEVETGVKLVQATGDALGRIGADVACINEHMNSIVMAAREQSTGLNEISTAVGELDQMTQQNAAMVEQTNASSHTLAQDAEKLSELIGQFRHGQVSEAAVRTAAPSVAQPSVRGSTSAKPNASISASATVSARSMTLRKPATVQASTRPAPSPAKALMGKLAGAFGNRSGGAPSASASGDNWEEF</sequence>
<dbReference type="SMART" id="SM00283">
    <property type="entry name" value="MA"/>
    <property type="match status" value="1"/>
</dbReference>
<feature type="region of interest" description="Disordered" evidence="5">
    <location>
        <begin position="618"/>
        <end position="693"/>
    </location>
</feature>
<evidence type="ECO:0000256" key="6">
    <source>
        <dbReference type="SAM" id="Phobius"/>
    </source>
</evidence>
<keyword evidence="6" id="KW-0812">Transmembrane</keyword>
<protein>
    <submittedName>
        <fullName evidence="9">Methyl-accepting chemotaxis protein</fullName>
    </submittedName>
</protein>
<dbReference type="PANTHER" id="PTHR43531:SF11">
    <property type="entry name" value="METHYL-ACCEPTING CHEMOTAXIS PROTEIN 3"/>
    <property type="match status" value="1"/>
</dbReference>
<dbReference type="RefSeq" id="WP_280733760.1">
    <property type="nucleotide sequence ID" value="NZ_CP120368.1"/>
</dbReference>
<evidence type="ECO:0000313" key="10">
    <source>
        <dbReference type="Proteomes" id="UP001235547"/>
    </source>
</evidence>
<feature type="domain" description="HAMP" evidence="8">
    <location>
        <begin position="218"/>
        <end position="271"/>
    </location>
</feature>
<dbReference type="Proteomes" id="UP001235547">
    <property type="component" value="Chromosome 1"/>
</dbReference>
<feature type="domain" description="HAMP" evidence="8">
    <location>
        <begin position="299"/>
        <end position="351"/>
    </location>
</feature>
<dbReference type="CDD" id="cd11386">
    <property type="entry name" value="MCP_signal"/>
    <property type="match status" value="1"/>
</dbReference>
<keyword evidence="6" id="KW-0472">Membrane</keyword>
<feature type="compositionally biased region" description="Low complexity" evidence="5">
    <location>
        <begin position="678"/>
        <end position="687"/>
    </location>
</feature>
<accession>A0ABY8CWF8</accession>